<reference evidence="1 2" key="1">
    <citation type="submission" date="2022-09" db="EMBL/GenBank/DDBJ databases">
        <title>The outer-membrane cytochrome OmcA is essential for infection of Shewanella oneidensis by a zebrafish-associated bacteriophage.</title>
        <authorList>
            <person name="Grenfell A.W."/>
            <person name="Intile P."/>
            <person name="Mcfarlane J."/>
            <person name="Leung D."/>
            <person name="Abdalla K."/>
            <person name="Wold M."/>
            <person name="Kees E."/>
            <person name="Gralnick J."/>
        </authorList>
    </citation>
    <scope>NUCLEOTIDE SEQUENCE [LARGE SCALE GENOMIC DNA]</scope>
    <source>
        <strain evidence="1 2">NF-5</strain>
    </source>
</reference>
<evidence type="ECO:0000313" key="2">
    <source>
        <dbReference type="Proteomes" id="UP001159075"/>
    </source>
</evidence>
<dbReference type="EMBL" id="JAOTLW010000006">
    <property type="protein sequence ID" value="MDI5831415.1"/>
    <property type="molecule type" value="Genomic_DNA"/>
</dbReference>
<dbReference type="Proteomes" id="UP001159075">
    <property type="component" value="Unassembled WGS sequence"/>
</dbReference>
<gene>
    <name evidence="1" type="ORF">ODY93_07555</name>
</gene>
<dbReference type="RefSeq" id="WP_144346305.1">
    <property type="nucleotide sequence ID" value="NZ_BLRG01000047.1"/>
</dbReference>
<accession>A0ABT6UCD2</accession>
<protein>
    <submittedName>
        <fullName evidence="1">Uncharacterized protein</fullName>
    </submittedName>
</protein>
<name>A0ABT6UCD2_9GAMM</name>
<comment type="caution">
    <text evidence="1">The sequence shown here is derived from an EMBL/GenBank/DDBJ whole genome shotgun (WGS) entry which is preliminary data.</text>
</comment>
<organism evidence="1 2">
    <name type="scientific">Shewanella xiamenensis</name>
    <dbReference type="NCBI Taxonomy" id="332186"/>
    <lineage>
        <taxon>Bacteria</taxon>
        <taxon>Pseudomonadati</taxon>
        <taxon>Pseudomonadota</taxon>
        <taxon>Gammaproteobacteria</taxon>
        <taxon>Alteromonadales</taxon>
        <taxon>Shewanellaceae</taxon>
        <taxon>Shewanella</taxon>
    </lineage>
</organism>
<keyword evidence="2" id="KW-1185">Reference proteome</keyword>
<proteinExistence type="predicted"/>
<evidence type="ECO:0000313" key="1">
    <source>
        <dbReference type="EMBL" id="MDI5831415.1"/>
    </source>
</evidence>
<sequence length="110" mass="11660">MSELRRLVGEHLVELSLEGGELFARFGCGSLRAFTPASLTGPVSELVGRVVQSINFKDSVALILIMGGGATIEISLAPSDYSGPEAFCARFNDGVIVVENKTGHPALIER</sequence>